<sequence>MSAPIDEACIKTIVHAFYARVRQDPVLAPIFATKIAAEAWPQHHDHIIDFWSSIFLKTGRFTGNPMRKHVAIEGLTPAHFTRWLALFKDTADAVLLPEQSVAMHAMAQRIAQSLQMGLAFHAESGGDKNHPFVEFGLRPSKDTV</sequence>
<dbReference type="Proteomes" id="UP000634004">
    <property type="component" value="Unassembled WGS sequence"/>
</dbReference>
<dbReference type="InterPro" id="IPR009050">
    <property type="entry name" value="Globin-like_sf"/>
</dbReference>
<dbReference type="EMBL" id="BMZH01000006">
    <property type="protein sequence ID" value="GHA94559.1"/>
    <property type="molecule type" value="Genomic_DNA"/>
</dbReference>
<comment type="caution">
    <text evidence="5">The sequence shown here is derived from an EMBL/GenBank/DDBJ whole genome shotgun (WGS) entry which is preliminary data.</text>
</comment>
<dbReference type="InterPro" id="IPR012292">
    <property type="entry name" value="Globin/Proto"/>
</dbReference>
<keyword evidence="2" id="KW-0349">Heme</keyword>
<keyword evidence="4" id="KW-0408">Iron</keyword>
<name>A0A8J3CS71_9PROT</name>
<evidence type="ECO:0000313" key="5">
    <source>
        <dbReference type="EMBL" id="GHA94559.1"/>
    </source>
</evidence>
<organism evidence="5 6">
    <name type="scientific">Algimonas arctica</name>
    <dbReference type="NCBI Taxonomy" id="1479486"/>
    <lineage>
        <taxon>Bacteria</taxon>
        <taxon>Pseudomonadati</taxon>
        <taxon>Pseudomonadota</taxon>
        <taxon>Alphaproteobacteria</taxon>
        <taxon>Maricaulales</taxon>
        <taxon>Robiginitomaculaceae</taxon>
        <taxon>Algimonas</taxon>
    </lineage>
</organism>
<evidence type="ECO:0000256" key="1">
    <source>
        <dbReference type="ARBA" id="ARBA00022448"/>
    </source>
</evidence>
<dbReference type="GO" id="GO:0019825">
    <property type="term" value="F:oxygen binding"/>
    <property type="evidence" value="ECO:0007669"/>
    <property type="project" value="InterPro"/>
</dbReference>
<dbReference type="Gene3D" id="1.10.490.10">
    <property type="entry name" value="Globins"/>
    <property type="match status" value="1"/>
</dbReference>
<dbReference type="AlphaFoldDB" id="A0A8J3CS71"/>
<dbReference type="Pfam" id="PF01152">
    <property type="entry name" value="Bac_globin"/>
    <property type="match status" value="1"/>
</dbReference>
<evidence type="ECO:0000256" key="4">
    <source>
        <dbReference type="ARBA" id="ARBA00023004"/>
    </source>
</evidence>
<proteinExistence type="predicted"/>
<evidence type="ECO:0000256" key="2">
    <source>
        <dbReference type="ARBA" id="ARBA00022617"/>
    </source>
</evidence>
<protein>
    <submittedName>
        <fullName evidence="5">Preprotein translocase subunit TatC</fullName>
    </submittedName>
</protein>
<dbReference type="RefSeq" id="WP_189497388.1">
    <property type="nucleotide sequence ID" value="NZ_BMZH01000006.1"/>
</dbReference>
<dbReference type="GO" id="GO:0020037">
    <property type="term" value="F:heme binding"/>
    <property type="evidence" value="ECO:0007669"/>
    <property type="project" value="InterPro"/>
</dbReference>
<dbReference type="SUPFAM" id="SSF46458">
    <property type="entry name" value="Globin-like"/>
    <property type="match status" value="1"/>
</dbReference>
<dbReference type="InterPro" id="IPR001486">
    <property type="entry name" value="Hemoglobin_trunc"/>
</dbReference>
<reference evidence="5" key="1">
    <citation type="journal article" date="2014" name="Int. J. Syst. Evol. Microbiol.">
        <title>Complete genome sequence of Corynebacterium casei LMG S-19264T (=DSM 44701T), isolated from a smear-ripened cheese.</title>
        <authorList>
            <consortium name="US DOE Joint Genome Institute (JGI-PGF)"/>
            <person name="Walter F."/>
            <person name="Albersmeier A."/>
            <person name="Kalinowski J."/>
            <person name="Ruckert C."/>
        </authorList>
    </citation>
    <scope>NUCLEOTIDE SEQUENCE</scope>
    <source>
        <strain evidence="5">KCTC 32513</strain>
    </source>
</reference>
<gene>
    <name evidence="5" type="ORF">GCM10009069_16870</name>
</gene>
<evidence type="ECO:0000256" key="3">
    <source>
        <dbReference type="ARBA" id="ARBA00022723"/>
    </source>
</evidence>
<dbReference type="CDD" id="cd08916">
    <property type="entry name" value="TrHb3_P"/>
    <property type="match status" value="1"/>
</dbReference>
<reference evidence="5" key="2">
    <citation type="submission" date="2020-09" db="EMBL/GenBank/DDBJ databases">
        <authorList>
            <person name="Sun Q."/>
            <person name="Kim S."/>
        </authorList>
    </citation>
    <scope>NUCLEOTIDE SEQUENCE</scope>
    <source>
        <strain evidence="5">KCTC 32513</strain>
    </source>
</reference>
<keyword evidence="3" id="KW-0479">Metal-binding</keyword>
<evidence type="ECO:0000313" key="6">
    <source>
        <dbReference type="Proteomes" id="UP000634004"/>
    </source>
</evidence>
<dbReference type="GO" id="GO:0046872">
    <property type="term" value="F:metal ion binding"/>
    <property type="evidence" value="ECO:0007669"/>
    <property type="project" value="UniProtKB-KW"/>
</dbReference>
<keyword evidence="1" id="KW-0813">Transport</keyword>
<keyword evidence="6" id="KW-1185">Reference proteome</keyword>
<accession>A0A8J3CS71</accession>